<gene>
    <name evidence="10" type="ORF">SULYE_1020</name>
</gene>
<feature type="transmembrane region" description="Helical" evidence="8">
    <location>
        <begin position="157"/>
        <end position="175"/>
    </location>
</feature>
<dbReference type="PROSITE" id="PS01219">
    <property type="entry name" value="AMMONIUM_TRANSP"/>
    <property type="match status" value="1"/>
</dbReference>
<dbReference type="Pfam" id="PF00909">
    <property type="entry name" value="Ammonium_transp"/>
    <property type="match status" value="1"/>
</dbReference>
<feature type="transmembrane region" description="Helical" evidence="8">
    <location>
        <begin position="69"/>
        <end position="90"/>
    </location>
</feature>
<comment type="similarity">
    <text evidence="2">Belongs to the ammonia transporter channel (TC 1.A.11.2) family.</text>
</comment>
<dbReference type="PANTHER" id="PTHR43029">
    <property type="entry name" value="AMMONIUM TRANSPORTER MEP2"/>
    <property type="match status" value="1"/>
</dbReference>
<evidence type="ECO:0000259" key="9">
    <source>
        <dbReference type="Pfam" id="PF00909"/>
    </source>
</evidence>
<evidence type="ECO:0000256" key="1">
    <source>
        <dbReference type="ARBA" id="ARBA00004141"/>
    </source>
</evidence>
<dbReference type="Proteomes" id="UP000005540">
    <property type="component" value="Unassembled WGS sequence"/>
</dbReference>
<dbReference type="SUPFAM" id="SSF111352">
    <property type="entry name" value="Ammonium transporter"/>
    <property type="match status" value="1"/>
</dbReference>
<feature type="transmembrane region" description="Helical" evidence="8">
    <location>
        <begin position="195"/>
        <end position="219"/>
    </location>
</feature>
<organism evidence="10 11">
    <name type="scientific">Sulfurihydrogenibium yellowstonense SS-5</name>
    <dbReference type="NCBI Taxonomy" id="432331"/>
    <lineage>
        <taxon>Bacteria</taxon>
        <taxon>Pseudomonadati</taxon>
        <taxon>Aquificota</taxon>
        <taxon>Aquificia</taxon>
        <taxon>Aquificales</taxon>
        <taxon>Hydrogenothermaceae</taxon>
        <taxon>Sulfurihydrogenibium</taxon>
    </lineage>
</organism>
<comment type="subcellular location">
    <subcellularLocation>
        <location evidence="1">Membrane</location>
        <topology evidence="1">Multi-pass membrane protein</topology>
    </subcellularLocation>
</comment>
<feature type="transmembrane region" description="Helical" evidence="8">
    <location>
        <begin position="37"/>
        <end position="57"/>
    </location>
</feature>
<dbReference type="GO" id="GO:0008519">
    <property type="term" value="F:ammonium channel activity"/>
    <property type="evidence" value="ECO:0007669"/>
    <property type="project" value="InterPro"/>
</dbReference>
<reference evidence="10 11" key="1">
    <citation type="submission" date="2009-04" db="EMBL/GenBank/DDBJ databases">
        <authorList>
            <person name="Reysenbach A.-L."/>
            <person name="Heidelberg J.F."/>
            <person name="Nelson W.C."/>
        </authorList>
    </citation>
    <scope>NUCLEOTIDE SEQUENCE [LARGE SCALE GENOMIC DNA]</scope>
    <source>
        <strain evidence="10 11">SS-5</strain>
    </source>
</reference>
<evidence type="ECO:0000256" key="4">
    <source>
        <dbReference type="ARBA" id="ARBA00022692"/>
    </source>
</evidence>
<evidence type="ECO:0000256" key="2">
    <source>
        <dbReference type="ARBA" id="ARBA00005887"/>
    </source>
</evidence>
<dbReference type="AlphaFoldDB" id="C4FKC0"/>
<keyword evidence="3" id="KW-0813">Transport</keyword>
<evidence type="ECO:0000313" key="11">
    <source>
        <dbReference type="Proteomes" id="UP000005540"/>
    </source>
</evidence>
<dbReference type="PANTHER" id="PTHR43029:SF10">
    <property type="entry name" value="AMMONIUM TRANSPORTER MEP2"/>
    <property type="match status" value="1"/>
</dbReference>
<keyword evidence="4 8" id="KW-0812">Transmembrane</keyword>
<keyword evidence="11" id="KW-1185">Reference proteome</keyword>
<evidence type="ECO:0000256" key="7">
    <source>
        <dbReference type="ARBA" id="ARBA00023177"/>
    </source>
</evidence>
<feature type="transmembrane region" description="Helical" evidence="8">
    <location>
        <begin position="128"/>
        <end position="145"/>
    </location>
</feature>
<name>C4FKC0_9AQUI</name>
<dbReference type="InterPro" id="IPR029020">
    <property type="entry name" value="Ammonium/urea_transptr"/>
</dbReference>
<evidence type="ECO:0000256" key="3">
    <source>
        <dbReference type="ARBA" id="ARBA00022448"/>
    </source>
</evidence>
<feature type="domain" description="Ammonium transporter AmtB-like" evidence="9">
    <location>
        <begin position="2"/>
        <end position="247"/>
    </location>
</feature>
<keyword evidence="6 8" id="KW-0472">Membrane</keyword>
<accession>C4FKC0</accession>
<comment type="caution">
    <text evidence="10">The sequence shown here is derived from an EMBL/GenBank/DDBJ whole genome shotgun (WGS) entry which is preliminary data.</text>
</comment>
<dbReference type="InterPro" id="IPR024041">
    <property type="entry name" value="NH4_transpt_AmtB-like_dom"/>
</dbReference>
<sequence length="256" mass="26851">MLDFAGGTVVETASGISGLVLALLLGKRNDFGRKAILPSSVVLTVAGAGLLWFSWLGFNAVSELKADEIAASALLITNTAGATGALSWMLVEWKITKKATMLGAASGAMSGLVAITPAAGFVGLGGSIIIGFVAGIIGFMGVFWLKHRFKYDDSLDVFGVHGLNGIWGTLATGIFANPQVNIVGSGLLYGNIKQFFIQILGLVVVILFTGIMTAILYFITSALSRGARVDEETEVMGLDEAVHGERDFELKGLEFS</sequence>
<evidence type="ECO:0000256" key="5">
    <source>
        <dbReference type="ARBA" id="ARBA00022989"/>
    </source>
</evidence>
<evidence type="ECO:0000256" key="8">
    <source>
        <dbReference type="SAM" id="Phobius"/>
    </source>
</evidence>
<proteinExistence type="inferred from homology"/>
<protein>
    <submittedName>
        <fullName evidence="10">Ammonium transporter NrgA</fullName>
    </submittedName>
</protein>
<feature type="transmembrane region" description="Helical" evidence="8">
    <location>
        <begin position="6"/>
        <end position="25"/>
    </location>
</feature>
<dbReference type="EMBL" id="ABZS01000090">
    <property type="protein sequence ID" value="EEP60477.1"/>
    <property type="molecule type" value="Genomic_DNA"/>
</dbReference>
<dbReference type="GO" id="GO:0005886">
    <property type="term" value="C:plasma membrane"/>
    <property type="evidence" value="ECO:0007669"/>
    <property type="project" value="TreeGrafter"/>
</dbReference>
<feature type="transmembrane region" description="Helical" evidence="8">
    <location>
        <begin position="102"/>
        <end position="122"/>
    </location>
</feature>
<evidence type="ECO:0000313" key="10">
    <source>
        <dbReference type="EMBL" id="EEP60477.1"/>
    </source>
</evidence>
<keyword evidence="5 8" id="KW-1133">Transmembrane helix</keyword>
<evidence type="ECO:0000256" key="6">
    <source>
        <dbReference type="ARBA" id="ARBA00023136"/>
    </source>
</evidence>
<dbReference type="InterPro" id="IPR018047">
    <property type="entry name" value="Ammonium_transpt_CS"/>
</dbReference>
<keyword evidence="7" id="KW-0924">Ammonia transport</keyword>
<dbReference type="Gene3D" id="1.10.3430.10">
    <property type="entry name" value="Ammonium transporter AmtB like domains"/>
    <property type="match status" value="1"/>
</dbReference>
<dbReference type="InterPro" id="IPR001905">
    <property type="entry name" value="Ammonium_transpt"/>
</dbReference>